<gene>
    <name evidence="2" type="ORF">IMC76_00705</name>
</gene>
<evidence type="ECO:0000256" key="1">
    <source>
        <dbReference type="SAM" id="Phobius"/>
    </source>
</evidence>
<organism evidence="2 3">
    <name type="scientific">Campylobacter corcagiensis</name>
    <dbReference type="NCBI Taxonomy" id="1448857"/>
    <lineage>
        <taxon>Bacteria</taxon>
        <taxon>Pseudomonadati</taxon>
        <taxon>Campylobacterota</taxon>
        <taxon>Epsilonproteobacteria</taxon>
        <taxon>Campylobacterales</taxon>
        <taxon>Campylobacteraceae</taxon>
        <taxon>Campylobacter</taxon>
    </lineage>
</organism>
<feature type="transmembrane region" description="Helical" evidence="1">
    <location>
        <begin position="7"/>
        <end position="27"/>
    </location>
</feature>
<keyword evidence="3" id="KW-1185">Reference proteome</keyword>
<sequence>MSKFNISIVVIWVVCLVLNLGLFLDIFSYSGGIFASMFWFFMSILVLILIYTANISKFITGLLLIFVGFCGGYFTSYLYFGVADINALSMGILSAIIAVSLRFGVAVL</sequence>
<keyword evidence="1" id="KW-0472">Membrane</keyword>
<reference evidence="2 3" key="1">
    <citation type="submission" date="2020-10" db="EMBL/GenBank/DDBJ databases">
        <title>Campylobacter and Helicobacter PacBio genomes.</title>
        <authorList>
            <person name="Lane C."/>
        </authorList>
    </citation>
    <scope>NUCLEOTIDE SEQUENCE [LARGE SCALE GENOMIC DNA]</scope>
    <source>
        <strain evidence="2 3">2016D-0077</strain>
    </source>
</reference>
<dbReference type="Proteomes" id="UP000594749">
    <property type="component" value="Chromosome"/>
</dbReference>
<feature type="transmembrane region" description="Helical" evidence="1">
    <location>
        <begin position="33"/>
        <end position="51"/>
    </location>
</feature>
<dbReference type="RefSeq" id="WP_025802933.1">
    <property type="nucleotide sequence ID" value="NZ_CP053842.1"/>
</dbReference>
<evidence type="ECO:0000313" key="3">
    <source>
        <dbReference type="Proteomes" id="UP000594749"/>
    </source>
</evidence>
<keyword evidence="1" id="KW-0812">Transmembrane</keyword>
<proteinExistence type="predicted"/>
<protein>
    <submittedName>
        <fullName evidence="2">Uncharacterized protein</fullName>
    </submittedName>
</protein>
<dbReference type="EMBL" id="CP063078">
    <property type="protein sequence ID" value="QOQ87371.1"/>
    <property type="molecule type" value="Genomic_DNA"/>
</dbReference>
<dbReference type="AlphaFoldDB" id="A0A7M1LGD3"/>
<accession>A0A7M1LGD3</accession>
<feature type="transmembrane region" description="Helical" evidence="1">
    <location>
        <begin position="85"/>
        <end position="105"/>
    </location>
</feature>
<keyword evidence="1" id="KW-1133">Transmembrane helix</keyword>
<evidence type="ECO:0000313" key="2">
    <source>
        <dbReference type="EMBL" id="QOQ87371.1"/>
    </source>
</evidence>
<feature type="transmembrane region" description="Helical" evidence="1">
    <location>
        <begin position="58"/>
        <end position="79"/>
    </location>
</feature>
<name>A0A7M1LGD3_9BACT</name>